<keyword evidence="1" id="KW-0175">Coiled coil</keyword>
<dbReference type="PANTHER" id="PTHR33375:SF1">
    <property type="entry name" value="CHROMOSOME-PARTITIONING PROTEIN PARB-RELATED"/>
    <property type="match status" value="1"/>
</dbReference>
<dbReference type="SUPFAM" id="SSF109709">
    <property type="entry name" value="KorB DNA-binding domain-like"/>
    <property type="match status" value="1"/>
</dbReference>
<evidence type="ECO:0000313" key="4">
    <source>
        <dbReference type="Proteomes" id="UP000261704"/>
    </source>
</evidence>
<proteinExistence type="predicted"/>
<reference evidence="3 4" key="1">
    <citation type="submission" date="2018-09" db="EMBL/GenBank/DDBJ databases">
        <title>Profundibacter amoris BAR1 gen. nov., sp. nov., a new member of the Roseobacter clade isolated at Lokis Castle Vent Field on the Arctic Mid-Oceanic Ridge.</title>
        <authorList>
            <person name="Le Moine Bauer S."/>
            <person name="Sjoeberg A.G."/>
            <person name="L'Haridon S."/>
            <person name="Stokke R."/>
            <person name="Roalkvam I."/>
            <person name="Steen I.H."/>
            <person name="Dahle H."/>
        </authorList>
    </citation>
    <scope>NUCLEOTIDE SEQUENCE [LARGE SCALE GENOMIC DNA]</scope>
    <source>
        <strain evidence="3 4">BAR1</strain>
    </source>
</reference>
<dbReference type="Gene3D" id="1.10.10.2830">
    <property type="match status" value="1"/>
</dbReference>
<dbReference type="SUPFAM" id="SSF110849">
    <property type="entry name" value="ParB/Sulfiredoxin"/>
    <property type="match status" value="1"/>
</dbReference>
<dbReference type="InterPro" id="IPR036086">
    <property type="entry name" value="ParB/Sulfiredoxin_sf"/>
</dbReference>
<protein>
    <submittedName>
        <fullName evidence="3">Chromosome partitioning protein ParB</fullName>
    </submittedName>
</protein>
<dbReference type="OrthoDB" id="7632576at2"/>
<dbReference type="Proteomes" id="UP000261704">
    <property type="component" value="Chromosome"/>
</dbReference>
<dbReference type="KEGG" id="pamo:BAR1_07005"/>
<dbReference type="RefSeq" id="WP_118942358.1">
    <property type="nucleotide sequence ID" value="NZ_CP032125.1"/>
</dbReference>
<evidence type="ECO:0000256" key="1">
    <source>
        <dbReference type="SAM" id="Coils"/>
    </source>
</evidence>
<accession>A0A347UFS3</accession>
<organism evidence="3 4">
    <name type="scientific">Profundibacter amoris</name>
    <dbReference type="NCBI Taxonomy" id="2171755"/>
    <lineage>
        <taxon>Bacteria</taxon>
        <taxon>Pseudomonadati</taxon>
        <taxon>Pseudomonadota</taxon>
        <taxon>Alphaproteobacteria</taxon>
        <taxon>Rhodobacterales</taxon>
        <taxon>Paracoccaceae</taxon>
        <taxon>Profundibacter</taxon>
    </lineage>
</organism>
<dbReference type="InterPro" id="IPR003115">
    <property type="entry name" value="ParB_N"/>
</dbReference>
<keyword evidence="4" id="KW-1185">Reference proteome</keyword>
<evidence type="ECO:0000313" key="3">
    <source>
        <dbReference type="EMBL" id="AXX97701.1"/>
    </source>
</evidence>
<dbReference type="PANTHER" id="PTHR33375">
    <property type="entry name" value="CHROMOSOME-PARTITIONING PROTEIN PARB-RELATED"/>
    <property type="match status" value="1"/>
</dbReference>
<sequence length="310" mass="34817">MARHNKVTMAFEPEGIRIALTDILPVKQLAPSTKTGRKYKQIAASIREIGLIEPLVVTRQKGHRGAYLLLDGHVRLQILKDFGAQDTMCLIATDDESFTYNKRISRLATIQEHKMILKAIESGVPEDRIAKALDINVAMIRRKRHLLDGICPEVADLLKDRHCPIETFRSLKQLKPIRQVEVAQLMVTMNNYSVPYSRTLLAATPVDQLVDAKKPKIAKGVSPEQMARMEAEMDSLQREMKQVEASYGEDQLNLVIAGAYVSSLLRNEQVVKHLDLHHAEILNEFRRITEVVGDAADGSDEGDLPIVERA</sequence>
<dbReference type="EMBL" id="CP032125">
    <property type="protein sequence ID" value="AXX97701.1"/>
    <property type="molecule type" value="Genomic_DNA"/>
</dbReference>
<gene>
    <name evidence="3" type="ORF">BAR1_07005</name>
</gene>
<feature type="coiled-coil region" evidence="1">
    <location>
        <begin position="226"/>
        <end position="253"/>
    </location>
</feature>
<dbReference type="GO" id="GO:0005694">
    <property type="term" value="C:chromosome"/>
    <property type="evidence" value="ECO:0007669"/>
    <property type="project" value="TreeGrafter"/>
</dbReference>
<name>A0A347UFS3_9RHOB</name>
<dbReference type="GO" id="GO:0007059">
    <property type="term" value="P:chromosome segregation"/>
    <property type="evidence" value="ECO:0007669"/>
    <property type="project" value="TreeGrafter"/>
</dbReference>
<evidence type="ECO:0000259" key="2">
    <source>
        <dbReference type="SMART" id="SM00470"/>
    </source>
</evidence>
<dbReference type="Gene3D" id="3.90.1530.30">
    <property type="match status" value="1"/>
</dbReference>
<dbReference type="InterPro" id="IPR050336">
    <property type="entry name" value="Chromosome_partition/occlusion"/>
</dbReference>
<dbReference type="AlphaFoldDB" id="A0A347UFS3"/>
<dbReference type="InterPro" id="IPR011111">
    <property type="entry name" value="Plasmid_RepB"/>
</dbReference>
<dbReference type="SMART" id="SM00470">
    <property type="entry name" value="ParB"/>
    <property type="match status" value="1"/>
</dbReference>
<feature type="domain" description="ParB-like N-terminal" evidence="2">
    <location>
        <begin position="16"/>
        <end position="110"/>
    </location>
</feature>
<dbReference type="Pfam" id="PF07506">
    <property type="entry name" value="RepB"/>
    <property type="match status" value="1"/>
</dbReference>